<sequence length="632" mass="69051">MVFLSPLSVFASLFLGLVATAKFVDVKTNEDGVAYHNITVSEGAYSPDGGRERLVYFINDEFASHVVGVDEGAMLHIQIKSEISSPFTLHSHGIYQRESVWMDGVPGVTQKPIMPEETFTYKFKVDQSGMYHMHSHYKALQDDGLYMGLLVRPSISKEKPFAQISPDDEDLISKAEQNAYAILLADYRRYTSSELQKVWDDTHIEPVCANAILFNGQGSAVCPPRAEINAMSAGANLSSQGCRWPDDPFVNMFPDIGKPEAVPLEIYECDTSAVNSPLYSIEVNKTDGWAVFDFVNAGGLWQLTVSVDEHPMWISAIDGEYVNVTEPVDSFAIQAGSRFQAAIKLDGNPGDAFNIHAAAHSSVQMITGYAILQYASDASGVMAKLVSPADGYPALANSTAYISYNGESLTTSDGLRANATTFDPSGPQAAPFIASVPPPSDEVTQTFIYCTIGRPNATHYAMNGTGMQPSMYEDSNPLIWQSVYQRFLNGTTNDSIANAHSIEVIDKLNSTVDLIISVPFHNSPQHPIHKHLNKFWVIGMGTGVWNWSSVAEAAKDTPESFNFVNPPVRDGFNTPETFDADGAWLALRYVTDTAGPSALHCHLSQHLGGGMLSVALQDMNDLKLPSEYDQPR</sequence>
<evidence type="ECO:0000259" key="10">
    <source>
        <dbReference type="Pfam" id="PF07731"/>
    </source>
</evidence>
<evidence type="ECO:0000256" key="6">
    <source>
        <dbReference type="ARBA" id="ARBA00023157"/>
    </source>
</evidence>
<feature type="domain" description="Plastocyanin-like" evidence="9">
    <location>
        <begin position="180"/>
        <end position="375"/>
    </location>
</feature>
<reference evidence="12 13" key="1">
    <citation type="journal article" date="2015" name="Fungal Genet. Biol.">
        <title>Evolution of novel wood decay mechanisms in Agaricales revealed by the genome sequences of Fistulina hepatica and Cylindrobasidium torrendii.</title>
        <authorList>
            <person name="Floudas D."/>
            <person name="Held B.W."/>
            <person name="Riley R."/>
            <person name="Nagy L.G."/>
            <person name="Koehler G."/>
            <person name="Ransdell A.S."/>
            <person name="Younus H."/>
            <person name="Chow J."/>
            <person name="Chiniquy J."/>
            <person name="Lipzen A."/>
            <person name="Tritt A."/>
            <person name="Sun H."/>
            <person name="Haridas S."/>
            <person name="LaButti K."/>
            <person name="Ohm R.A."/>
            <person name="Kues U."/>
            <person name="Blanchette R.A."/>
            <person name="Grigoriev I.V."/>
            <person name="Minto R.E."/>
            <person name="Hibbett D.S."/>
        </authorList>
    </citation>
    <scope>NUCLEOTIDE SEQUENCE [LARGE SCALE GENOMIC DNA]</scope>
    <source>
        <strain evidence="12 13">FP15055 ss-10</strain>
    </source>
</reference>
<proteinExistence type="inferred from homology"/>
<dbReference type="Pfam" id="PF07731">
    <property type="entry name" value="Cu-oxidase_2"/>
    <property type="match status" value="1"/>
</dbReference>
<keyword evidence="5" id="KW-0186">Copper</keyword>
<evidence type="ECO:0000256" key="5">
    <source>
        <dbReference type="ARBA" id="ARBA00023008"/>
    </source>
</evidence>
<dbReference type="AlphaFoldDB" id="A0A0D7B4S6"/>
<accession>A0A0D7B4S6</accession>
<organism evidence="12 13">
    <name type="scientific">Cylindrobasidium torrendii FP15055 ss-10</name>
    <dbReference type="NCBI Taxonomy" id="1314674"/>
    <lineage>
        <taxon>Eukaryota</taxon>
        <taxon>Fungi</taxon>
        <taxon>Dikarya</taxon>
        <taxon>Basidiomycota</taxon>
        <taxon>Agaricomycotina</taxon>
        <taxon>Agaricomycetes</taxon>
        <taxon>Agaricomycetidae</taxon>
        <taxon>Agaricales</taxon>
        <taxon>Marasmiineae</taxon>
        <taxon>Physalacriaceae</taxon>
        <taxon>Cylindrobasidium</taxon>
    </lineage>
</organism>
<dbReference type="PROSITE" id="PS00080">
    <property type="entry name" value="MULTICOPPER_OXIDASE2"/>
    <property type="match status" value="1"/>
</dbReference>
<name>A0A0D7B4S6_9AGAR</name>
<feature type="domain" description="Plastocyanin-like" evidence="10">
    <location>
        <begin position="497"/>
        <end position="616"/>
    </location>
</feature>
<dbReference type="SUPFAM" id="SSF49503">
    <property type="entry name" value="Cupredoxins"/>
    <property type="match status" value="3"/>
</dbReference>
<dbReference type="Pfam" id="PF00394">
    <property type="entry name" value="Cu-oxidase"/>
    <property type="match status" value="1"/>
</dbReference>
<evidence type="ECO:0000256" key="8">
    <source>
        <dbReference type="SAM" id="SignalP"/>
    </source>
</evidence>
<protein>
    <submittedName>
        <fullName evidence="12">Multicopper oxidase</fullName>
    </submittedName>
</protein>
<comment type="similarity">
    <text evidence="1">Belongs to the multicopper oxidase family.</text>
</comment>
<dbReference type="PANTHER" id="PTHR11709:SF488">
    <property type="entry name" value="LACCASE-RELATED"/>
    <property type="match status" value="1"/>
</dbReference>
<feature type="signal peptide" evidence="8">
    <location>
        <begin position="1"/>
        <end position="20"/>
    </location>
</feature>
<dbReference type="InterPro" id="IPR011706">
    <property type="entry name" value="Cu-oxidase_C"/>
</dbReference>
<feature type="chain" id="PRO_5002317063" evidence="8">
    <location>
        <begin position="21"/>
        <end position="632"/>
    </location>
</feature>
<keyword evidence="7" id="KW-0325">Glycoprotein</keyword>
<gene>
    <name evidence="12" type="ORF">CYLTODRAFT_445510</name>
</gene>
<evidence type="ECO:0000256" key="1">
    <source>
        <dbReference type="ARBA" id="ARBA00010609"/>
    </source>
</evidence>
<dbReference type="Pfam" id="PF07732">
    <property type="entry name" value="Cu-oxidase_3"/>
    <property type="match status" value="1"/>
</dbReference>
<dbReference type="InterPro" id="IPR001117">
    <property type="entry name" value="Cu-oxidase_2nd"/>
</dbReference>
<evidence type="ECO:0000256" key="3">
    <source>
        <dbReference type="ARBA" id="ARBA00022729"/>
    </source>
</evidence>
<dbReference type="GO" id="GO:0005507">
    <property type="term" value="F:copper ion binding"/>
    <property type="evidence" value="ECO:0007669"/>
    <property type="project" value="InterPro"/>
</dbReference>
<evidence type="ECO:0000259" key="11">
    <source>
        <dbReference type="Pfam" id="PF07732"/>
    </source>
</evidence>
<dbReference type="InterPro" id="IPR045087">
    <property type="entry name" value="Cu-oxidase_fam"/>
</dbReference>
<dbReference type="InterPro" id="IPR011707">
    <property type="entry name" value="Cu-oxidase-like_N"/>
</dbReference>
<dbReference type="Gene3D" id="2.60.40.420">
    <property type="entry name" value="Cupredoxins - blue copper proteins"/>
    <property type="match status" value="3"/>
</dbReference>
<dbReference type="OrthoDB" id="2121828at2759"/>
<feature type="domain" description="Plastocyanin-like" evidence="11">
    <location>
        <begin position="40"/>
        <end position="153"/>
    </location>
</feature>
<dbReference type="InterPro" id="IPR002355">
    <property type="entry name" value="Cu_oxidase_Cu_BS"/>
</dbReference>
<dbReference type="PANTHER" id="PTHR11709">
    <property type="entry name" value="MULTI-COPPER OXIDASE"/>
    <property type="match status" value="1"/>
</dbReference>
<keyword evidence="6" id="KW-1015">Disulfide bond</keyword>
<evidence type="ECO:0000256" key="7">
    <source>
        <dbReference type="ARBA" id="ARBA00023180"/>
    </source>
</evidence>
<evidence type="ECO:0000256" key="4">
    <source>
        <dbReference type="ARBA" id="ARBA00023002"/>
    </source>
</evidence>
<keyword evidence="4" id="KW-0560">Oxidoreductase</keyword>
<evidence type="ECO:0000256" key="2">
    <source>
        <dbReference type="ARBA" id="ARBA00022723"/>
    </source>
</evidence>
<dbReference type="EMBL" id="KN880600">
    <property type="protein sequence ID" value="KIY65195.1"/>
    <property type="molecule type" value="Genomic_DNA"/>
</dbReference>
<dbReference type="Proteomes" id="UP000054007">
    <property type="component" value="Unassembled WGS sequence"/>
</dbReference>
<evidence type="ECO:0000313" key="13">
    <source>
        <dbReference type="Proteomes" id="UP000054007"/>
    </source>
</evidence>
<keyword evidence="3 8" id="KW-0732">Signal</keyword>
<keyword evidence="13" id="KW-1185">Reference proteome</keyword>
<evidence type="ECO:0000259" key="9">
    <source>
        <dbReference type="Pfam" id="PF00394"/>
    </source>
</evidence>
<evidence type="ECO:0000313" key="12">
    <source>
        <dbReference type="EMBL" id="KIY65195.1"/>
    </source>
</evidence>
<dbReference type="GO" id="GO:0016491">
    <property type="term" value="F:oxidoreductase activity"/>
    <property type="evidence" value="ECO:0007669"/>
    <property type="project" value="UniProtKB-KW"/>
</dbReference>
<dbReference type="InterPro" id="IPR008972">
    <property type="entry name" value="Cupredoxin"/>
</dbReference>
<keyword evidence="2" id="KW-0479">Metal-binding</keyword>
<dbReference type="STRING" id="1314674.A0A0D7B4S6"/>